<organism evidence="7 8">
    <name type="scientific">Polypterus senegalus</name>
    <name type="common">Senegal bichir</name>
    <dbReference type="NCBI Taxonomy" id="55291"/>
    <lineage>
        <taxon>Eukaryota</taxon>
        <taxon>Metazoa</taxon>
        <taxon>Chordata</taxon>
        <taxon>Craniata</taxon>
        <taxon>Vertebrata</taxon>
        <taxon>Euteleostomi</taxon>
        <taxon>Actinopterygii</taxon>
        <taxon>Polypteriformes</taxon>
        <taxon>Polypteridae</taxon>
        <taxon>Polypterus</taxon>
    </lineage>
</organism>
<dbReference type="InterPro" id="IPR000727">
    <property type="entry name" value="T_SNARE_dom"/>
</dbReference>
<dbReference type="GO" id="GO:0031201">
    <property type="term" value="C:SNARE complex"/>
    <property type="evidence" value="ECO:0007669"/>
    <property type="project" value="TreeGrafter"/>
</dbReference>
<comment type="caution">
    <text evidence="7">The sequence shown here is derived from an EMBL/GenBank/DDBJ whole genome shotgun (WGS) entry which is preliminary data.</text>
</comment>
<dbReference type="AlphaFoldDB" id="A0A8X7WZA7"/>
<dbReference type="CDD" id="cd15888">
    <property type="entry name" value="SNARE_SNAP47N"/>
    <property type="match status" value="1"/>
</dbReference>
<evidence type="ECO:0000256" key="2">
    <source>
        <dbReference type="ARBA" id="ARBA00023054"/>
    </source>
</evidence>
<dbReference type="PANTHER" id="PTHR19305">
    <property type="entry name" value="SYNAPTOSOMAL ASSOCIATED PROTEIN"/>
    <property type="match status" value="1"/>
</dbReference>
<evidence type="ECO:0000256" key="3">
    <source>
        <dbReference type="ARBA" id="ARBA00024354"/>
    </source>
</evidence>
<dbReference type="RefSeq" id="XP_039609197.1">
    <property type="nucleotide sequence ID" value="XM_039753263.1"/>
</dbReference>
<dbReference type="GeneID" id="120529456"/>
<dbReference type="PANTHER" id="PTHR19305:SF1">
    <property type="entry name" value="SYNAPTOSOMAL-ASSOCIATED PROTEIN 47"/>
    <property type="match status" value="1"/>
</dbReference>
<dbReference type="FunFam" id="2.30.29.30:FF:000269">
    <property type="entry name" value="Synaptosomal-associated protein 47"/>
    <property type="match status" value="1"/>
</dbReference>
<dbReference type="GO" id="GO:0005886">
    <property type="term" value="C:plasma membrane"/>
    <property type="evidence" value="ECO:0007669"/>
    <property type="project" value="TreeGrafter"/>
</dbReference>
<dbReference type="GO" id="GO:0005484">
    <property type="term" value="F:SNAP receptor activity"/>
    <property type="evidence" value="ECO:0007669"/>
    <property type="project" value="TreeGrafter"/>
</dbReference>
<keyword evidence="2" id="KW-0175">Coiled coil</keyword>
<feature type="non-terminal residue" evidence="7">
    <location>
        <position position="422"/>
    </location>
</feature>
<dbReference type="GO" id="GO:0031629">
    <property type="term" value="P:synaptic vesicle fusion to presynaptic active zone membrane"/>
    <property type="evidence" value="ECO:0007669"/>
    <property type="project" value="TreeGrafter"/>
</dbReference>
<name>A0A8X7WZA7_POLSE</name>
<dbReference type="OrthoDB" id="10009801at2759"/>
<sequence length="422" mass="48501">MNKDSVIHSWPASYYTKNEKRWTLGVLSLTLKSLMFQTSKDGQNLFTIRLSNIVDLKKESSSFIFSSLTVLDEGNIKHWFSSLQPSRCVVFNVIEHFWREQLLAPEGESTASVPGPSKGKQLIGLMCNSQKRLEDTGKILDQQKEQFNNIMVGLDKIESDLHVADRFLSELENPAWWPFGKFPWRNQKNAKAQQEPDAASTTCITEKALGNQNIIIKIPVLYSKGEDSNPKPGSLVVLLSYLEITDSSFQLVHQYRREEIDDIRIYSPYELSLRQRFIGKPDITYRLLSAKMPEAFSVLEMQYKNKIQFLPDYSTFTVPLENSPYGKEDKVWCSESGCIDHIRQTEPLPEEENQEQIQAQEILVNDSEAQELKQVLMKLKNLALEAKTELECQDETLDAITSATERATTHIEKHNRRMKKLM</sequence>
<evidence type="ECO:0000256" key="5">
    <source>
        <dbReference type="ARBA" id="ARBA00032027"/>
    </source>
</evidence>
<dbReference type="Proteomes" id="UP000886611">
    <property type="component" value="Unassembled WGS sequence"/>
</dbReference>
<protein>
    <recommendedName>
        <fullName evidence="4">Synaptosomal-associated protein 47</fullName>
    </recommendedName>
    <alternativeName>
        <fullName evidence="5">Synaptosomal-associated 47 kDa protein</fullName>
    </alternativeName>
</protein>
<evidence type="ECO:0000256" key="1">
    <source>
        <dbReference type="ARBA" id="ARBA00022737"/>
    </source>
</evidence>
<keyword evidence="8" id="KW-1185">Reference proteome</keyword>
<proteinExistence type="inferred from homology"/>
<evidence type="ECO:0000259" key="6">
    <source>
        <dbReference type="PROSITE" id="PS50192"/>
    </source>
</evidence>
<dbReference type="SUPFAM" id="SSF58038">
    <property type="entry name" value="SNARE fusion complex"/>
    <property type="match status" value="2"/>
</dbReference>
<evidence type="ECO:0000313" key="7">
    <source>
        <dbReference type="EMBL" id="KAG2458119.1"/>
    </source>
</evidence>
<feature type="domain" description="T-SNARE coiled-coil homology" evidence="6">
    <location>
        <begin position="365"/>
        <end position="421"/>
    </location>
</feature>
<dbReference type="InterPro" id="IPR011993">
    <property type="entry name" value="PH-like_dom_sf"/>
</dbReference>
<dbReference type="GO" id="GO:0019905">
    <property type="term" value="F:syntaxin binding"/>
    <property type="evidence" value="ECO:0007669"/>
    <property type="project" value="TreeGrafter"/>
</dbReference>
<dbReference type="PROSITE" id="PS50192">
    <property type="entry name" value="T_SNARE"/>
    <property type="match status" value="1"/>
</dbReference>
<evidence type="ECO:0000256" key="4">
    <source>
        <dbReference type="ARBA" id="ARBA00024443"/>
    </source>
</evidence>
<evidence type="ECO:0000313" key="8">
    <source>
        <dbReference type="Proteomes" id="UP000886611"/>
    </source>
</evidence>
<feature type="non-terminal residue" evidence="7">
    <location>
        <position position="1"/>
    </location>
</feature>
<dbReference type="GO" id="GO:0016082">
    <property type="term" value="P:synaptic vesicle priming"/>
    <property type="evidence" value="ECO:0007669"/>
    <property type="project" value="TreeGrafter"/>
</dbReference>
<comment type="similarity">
    <text evidence="3">Belongs to the SVAP1 family.</text>
</comment>
<gene>
    <name evidence="7" type="primary">Snap47</name>
    <name evidence="7" type="ORF">GTO96_0018092</name>
</gene>
<dbReference type="Gene3D" id="1.20.5.110">
    <property type="match status" value="2"/>
</dbReference>
<reference evidence="7 8" key="1">
    <citation type="journal article" date="2021" name="Cell">
        <title>Tracing the genetic footprints of vertebrate landing in non-teleost ray-finned fishes.</title>
        <authorList>
            <person name="Bi X."/>
            <person name="Wang K."/>
            <person name="Yang L."/>
            <person name="Pan H."/>
            <person name="Jiang H."/>
            <person name="Wei Q."/>
            <person name="Fang M."/>
            <person name="Yu H."/>
            <person name="Zhu C."/>
            <person name="Cai Y."/>
            <person name="He Y."/>
            <person name="Gan X."/>
            <person name="Zeng H."/>
            <person name="Yu D."/>
            <person name="Zhu Y."/>
            <person name="Jiang H."/>
            <person name="Qiu Q."/>
            <person name="Yang H."/>
            <person name="Zhang Y.E."/>
            <person name="Wang W."/>
            <person name="Zhu M."/>
            <person name="He S."/>
            <person name="Zhang G."/>
        </authorList>
    </citation>
    <scope>NUCLEOTIDE SEQUENCE [LARGE SCALE GENOMIC DNA]</scope>
    <source>
        <strain evidence="7">Bchr_013</strain>
    </source>
</reference>
<dbReference type="Gene3D" id="2.30.29.30">
    <property type="entry name" value="Pleckstrin-homology domain (PH domain)/Phosphotyrosine-binding domain (PTB)"/>
    <property type="match status" value="1"/>
</dbReference>
<dbReference type="GO" id="GO:0098793">
    <property type="term" value="C:presynapse"/>
    <property type="evidence" value="ECO:0007669"/>
    <property type="project" value="GOC"/>
</dbReference>
<accession>A0A8X7WZA7</accession>
<dbReference type="EMBL" id="JAATIS010007298">
    <property type="protein sequence ID" value="KAG2458119.1"/>
    <property type="molecule type" value="Genomic_DNA"/>
</dbReference>
<keyword evidence="1" id="KW-0677">Repeat</keyword>